<dbReference type="SUPFAM" id="SSF54862">
    <property type="entry name" value="4Fe-4S ferredoxins"/>
    <property type="match status" value="1"/>
</dbReference>
<dbReference type="AlphaFoldDB" id="A0A6P1ZM03"/>
<protein>
    <recommendedName>
        <fullName evidence="7">Ferredoxin</fullName>
    </recommendedName>
</protein>
<evidence type="ECO:0000256" key="6">
    <source>
        <dbReference type="ARBA" id="ARBA00023014"/>
    </source>
</evidence>
<evidence type="ECO:0000259" key="8">
    <source>
        <dbReference type="PROSITE" id="PS51379"/>
    </source>
</evidence>
<reference evidence="9 10" key="1">
    <citation type="submission" date="2018-06" db="EMBL/GenBank/DDBJ databases">
        <title>Complete genome of Desulfovibrio marinus P48SEP.</title>
        <authorList>
            <person name="Crispim J.S."/>
            <person name="Vidigal P.M.P."/>
            <person name="Silva L.C.F."/>
            <person name="Araujo L.C."/>
            <person name="Laguardia C.N."/>
            <person name="Dias R.S."/>
            <person name="Sousa M.P."/>
            <person name="Paula S.O."/>
            <person name="Silva C."/>
        </authorList>
    </citation>
    <scope>NUCLEOTIDE SEQUENCE [LARGE SCALE GENOMIC DNA]</scope>
    <source>
        <strain evidence="9 10">P48SEP</strain>
    </source>
</reference>
<dbReference type="PROSITE" id="PS00198">
    <property type="entry name" value="4FE4S_FER_1"/>
    <property type="match status" value="1"/>
</dbReference>
<evidence type="ECO:0000256" key="2">
    <source>
        <dbReference type="ARBA" id="ARBA00022448"/>
    </source>
</evidence>
<feature type="domain" description="4Fe-4S ferredoxin-type" evidence="8">
    <location>
        <begin position="1"/>
        <end position="29"/>
    </location>
</feature>
<evidence type="ECO:0000256" key="5">
    <source>
        <dbReference type="ARBA" id="ARBA00023004"/>
    </source>
</evidence>
<comment type="caution">
    <text evidence="9">The sequence shown here is derived from an EMBL/GenBank/DDBJ whole genome shotgun (WGS) entry which is preliminary data.</text>
</comment>
<evidence type="ECO:0000313" key="10">
    <source>
        <dbReference type="Proteomes" id="UP000434052"/>
    </source>
</evidence>
<dbReference type="PANTHER" id="PTHR36923:SF3">
    <property type="entry name" value="FERREDOXIN"/>
    <property type="match status" value="1"/>
</dbReference>
<keyword evidence="3 7" id="KW-0479">Metal-binding</keyword>
<evidence type="ECO:0000256" key="3">
    <source>
        <dbReference type="ARBA" id="ARBA00022723"/>
    </source>
</evidence>
<dbReference type="Gene3D" id="3.30.70.20">
    <property type="match status" value="1"/>
</dbReference>
<dbReference type="PRINTS" id="PR00352">
    <property type="entry name" value="3FE4SFRDOXIN"/>
</dbReference>
<organism evidence="9 10">
    <name type="scientific">Oceanidesulfovibrio marinus</name>
    <dbReference type="NCBI Taxonomy" id="370038"/>
    <lineage>
        <taxon>Bacteria</taxon>
        <taxon>Pseudomonadati</taxon>
        <taxon>Thermodesulfobacteriota</taxon>
        <taxon>Desulfovibrionia</taxon>
        <taxon>Desulfovibrionales</taxon>
        <taxon>Desulfovibrionaceae</taxon>
        <taxon>Oceanidesulfovibrio</taxon>
    </lineage>
</organism>
<dbReference type="GO" id="GO:0009055">
    <property type="term" value="F:electron transfer activity"/>
    <property type="evidence" value="ECO:0007669"/>
    <property type="project" value="UniProtKB-UniRule"/>
</dbReference>
<evidence type="ECO:0000256" key="4">
    <source>
        <dbReference type="ARBA" id="ARBA00022982"/>
    </source>
</evidence>
<dbReference type="InterPro" id="IPR001080">
    <property type="entry name" value="3Fe4S_ferredoxin"/>
</dbReference>
<dbReference type="Pfam" id="PF13370">
    <property type="entry name" value="Fer4_13"/>
    <property type="match status" value="1"/>
</dbReference>
<keyword evidence="2 7" id="KW-0813">Transport</keyword>
<dbReference type="InterPro" id="IPR051269">
    <property type="entry name" value="Fe-S_cluster_ET"/>
</dbReference>
<evidence type="ECO:0000256" key="1">
    <source>
        <dbReference type="ARBA" id="ARBA00003532"/>
    </source>
</evidence>
<dbReference type="Proteomes" id="UP000434052">
    <property type="component" value="Unassembled WGS sequence"/>
</dbReference>
<proteinExistence type="predicted"/>
<evidence type="ECO:0000256" key="7">
    <source>
        <dbReference type="RuleBase" id="RU368020"/>
    </source>
</evidence>
<keyword evidence="4 7" id="KW-0249">Electron transport</keyword>
<dbReference type="InterPro" id="IPR017896">
    <property type="entry name" value="4Fe4S_Fe-S-bd"/>
</dbReference>
<keyword evidence="6 7" id="KW-0411">Iron-sulfur</keyword>
<name>A0A6P1ZM03_9BACT</name>
<evidence type="ECO:0000313" key="9">
    <source>
        <dbReference type="EMBL" id="TVM36802.1"/>
    </source>
</evidence>
<accession>A0A6P1ZM03</accession>
<dbReference type="GO" id="GO:0005506">
    <property type="term" value="F:iron ion binding"/>
    <property type="evidence" value="ECO:0007669"/>
    <property type="project" value="UniProtKB-UniRule"/>
</dbReference>
<dbReference type="PANTHER" id="PTHR36923">
    <property type="entry name" value="FERREDOXIN"/>
    <property type="match status" value="1"/>
</dbReference>
<gene>
    <name evidence="9" type="ORF">DQK91_02460</name>
</gene>
<dbReference type="OrthoDB" id="9803319at2"/>
<dbReference type="EMBL" id="QMIF01000001">
    <property type="protein sequence ID" value="TVM36802.1"/>
    <property type="molecule type" value="Genomic_DNA"/>
</dbReference>
<dbReference type="RefSeq" id="WP_144233852.1">
    <property type="nucleotide sequence ID" value="NZ_QMIF01000001.1"/>
</dbReference>
<comment type="function">
    <text evidence="1 7">Ferredoxins are iron-sulfur proteins that transfer electrons in a wide variety of metabolic reactions.</text>
</comment>
<dbReference type="GO" id="GO:0051536">
    <property type="term" value="F:iron-sulfur cluster binding"/>
    <property type="evidence" value="ECO:0007669"/>
    <property type="project" value="UniProtKB-KW"/>
</dbReference>
<dbReference type="PROSITE" id="PS51379">
    <property type="entry name" value="4FE4S_FER_2"/>
    <property type="match status" value="1"/>
</dbReference>
<sequence>MAIVIDADACMACESCVELCPEVFAMNDDGDLAVVLDPNSTAECAEEAMEACPAEAISM</sequence>
<dbReference type="InterPro" id="IPR017900">
    <property type="entry name" value="4Fe4S_Fe_S_CS"/>
</dbReference>
<keyword evidence="5 7" id="KW-0408">Iron</keyword>